<dbReference type="InterPro" id="IPR037217">
    <property type="entry name" value="Trp/Indoleamine_2_3_dOase-like"/>
</dbReference>
<dbReference type="Proteomes" id="UP000596902">
    <property type="component" value="Unassembled WGS sequence"/>
</dbReference>
<reference evidence="6" key="1">
    <citation type="submission" date="2020-01" db="EMBL/GenBank/DDBJ databases">
        <authorList>
            <person name="Feng Z.H.Z."/>
        </authorList>
    </citation>
    <scope>NUCLEOTIDE SEQUENCE</scope>
    <source>
        <strain evidence="6">CBS107.38</strain>
    </source>
</reference>
<evidence type="ECO:0000259" key="5">
    <source>
        <dbReference type="Pfam" id="PF01323"/>
    </source>
</evidence>
<comment type="caution">
    <text evidence="6">The sequence shown here is derived from an EMBL/GenBank/DDBJ whole genome shotgun (WGS) entry which is preliminary data.</text>
</comment>
<evidence type="ECO:0000256" key="3">
    <source>
        <dbReference type="ARBA" id="ARBA00023004"/>
    </source>
</evidence>
<dbReference type="GO" id="GO:0020037">
    <property type="term" value="F:heme binding"/>
    <property type="evidence" value="ECO:0007669"/>
    <property type="project" value="InterPro"/>
</dbReference>
<dbReference type="PANTHER" id="PTHR13887">
    <property type="entry name" value="GLUTATHIONE S-TRANSFERASE KAPPA"/>
    <property type="match status" value="1"/>
</dbReference>
<proteinExistence type="inferred from homology"/>
<organism evidence="6 7">
    <name type="scientific">Alternaria burnsii</name>
    <dbReference type="NCBI Taxonomy" id="1187904"/>
    <lineage>
        <taxon>Eukaryota</taxon>
        <taxon>Fungi</taxon>
        <taxon>Dikarya</taxon>
        <taxon>Ascomycota</taxon>
        <taxon>Pezizomycotina</taxon>
        <taxon>Dothideomycetes</taxon>
        <taxon>Pleosporomycetidae</taxon>
        <taxon>Pleosporales</taxon>
        <taxon>Pleosporineae</taxon>
        <taxon>Pleosporaceae</taxon>
        <taxon>Alternaria</taxon>
        <taxon>Alternaria sect. Alternaria</taxon>
    </lineage>
</organism>
<evidence type="ECO:0000256" key="2">
    <source>
        <dbReference type="ARBA" id="ARBA00022723"/>
    </source>
</evidence>
<gene>
    <name evidence="6" type="ORF">GT037_008683</name>
</gene>
<evidence type="ECO:0000313" key="6">
    <source>
        <dbReference type="EMBL" id="KAF7673360.1"/>
    </source>
</evidence>
<dbReference type="GO" id="GO:0016702">
    <property type="term" value="F:oxidoreductase activity, acting on single donors with incorporation of molecular oxygen, incorporation of two atoms of oxygen"/>
    <property type="evidence" value="ECO:0007669"/>
    <property type="project" value="UniProtKB-ARBA"/>
</dbReference>
<dbReference type="InterPro" id="IPR000898">
    <property type="entry name" value="Indolamine_dOase"/>
</dbReference>
<evidence type="ECO:0000256" key="4">
    <source>
        <dbReference type="PIRSR" id="PIRSR600898-1"/>
    </source>
</evidence>
<keyword evidence="2 4" id="KW-0479">Metal-binding</keyword>
<dbReference type="GeneID" id="62206908"/>
<dbReference type="PANTHER" id="PTHR13887:SF41">
    <property type="entry name" value="THIOREDOXIN SUPERFAMILY PROTEIN"/>
    <property type="match status" value="1"/>
</dbReference>
<dbReference type="EMBL" id="JAAABM010000013">
    <property type="protein sequence ID" value="KAF7673360.1"/>
    <property type="molecule type" value="Genomic_DNA"/>
</dbReference>
<keyword evidence="7" id="KW-1185">Reference proteome</keyword>
<feature type="domain" description="DSBA-like thioredoxin" evidence="5">
    <location>
        <begin position="6"/>
        <end position="207"/>
    </location>
</feature>
<dbReference type="SUPFAM" id="SSF52833">
    <property type="entry name" value="Thioredoxin-like"/>
    <property type="match status" value="1"/>
</dbReference>
<dbReference type="RefSeq" id="XP_038783695.1">
    <property type="nucleotide sequence ID" value="XM_038933730.1"/>
</dbReference>
<dbReference type="CDD" id="cd03024">
    <property type="entry name" value="DsbA_FrnE"/>
    <property type="match status" value="1"/>
</dbReference>
<protein>
    <recommendedName>
        <fullName evidence="5">DSBA-like thioredoxin domain-containing protein</fullName>
    </recommendedName>
</protein>
<accession>A0A8H7B142</accession>
<dbReference type="GO" id="GO:0019441">
    <property type="term" value="P:L-tryptophan catabolic process to kynurenine"/>
    <property type="evidence" value="ECO:0007669"/>
    <property type="project" value="InterPro"/>
</dbReference>
<keyword evidence="3 4" id="KW-0408">Iron</keyword>
<evidence type="ECO:0000256" key="1">
    <source>
        <dbReference type="ARBA" id="ARBA00007119"/>
    </source>
</evidence>
<feature type="binding site" description="proximal binding residue" evidence="4">
    <location>
        <position position="692"/>
    </location>
    <ligand>
        <name>heme b</name>
        <dbReference type="ChEBI" id="CHEBI:60344"/>
    </ligand>
    <ligandPart>
        <name>Fe</name>
        <dbReference type="ChEBI" id="CHEBI:18248"/>
    </ligandPart>
</feature>
<dbReference type="InterPro" id="IPR001853">
    <property type="entry name" value="DSBA-like_thioredoxin_dom"/>
</dbReference>
<reference evidence="6" key="2">
    <citation type="submission" date="2020-08" db="EMBL/GenBank/DDBJ databases">
        <title>Draft Genome Sequence of Cumin Blight Pathogen Alternaria burnsii.</title>
        <authorList>
            <person name="Feng Z."/>
        </authorList>
    </citation>
    <scope>NUCLEOTIDE SEQUENCE</scope>
    <source>
        <strain evidence="6">CBS107.38</strain>
    </source>
</reference>
<dbReference type="GO" id="GO:0046872">
    <property type="term" value="F:metal ion binding"/>
    <property type="evidence" value="ECO:0007669"/>
    <property type="project" value="UniProtKB-KW"/>
</dbReference>
<dbReference type="Gene3D" id="3.40.30.10">
    <property type="entry name" value="Glutaredoxin"/>
    <property type="match status" value="1"/>
</dbReference>
<sequence length="740" mass="84446">MTNFKVDIVSDTVCPWCYVGKKRLEKGIAAYKEKHPDSTDTFDTNWFPFYLNPDAPKSADKQQLYESKFGKERTAMMQERLSQIGKEEGINFKYGGKTGNTRDSHRLIQLGKTKGPQMQTRVIEELFAAYFENEKDITTQEILTEAGVRAGLNEKEIKDWLEAGKGGPEVDKEVQQARRQQITGVPNFTINGMYEVGGAQDPAAFVQLFERLKRQEGNLARGLLLLGENCYVTVGVKMELLTLVLGSALFTAVVLFQLSFLSRAPKPLAWCLPSSLHRVGSLYTLAMAWFRRIDCGAVVALIHQPSPNDEKERTVQKIIALAEHHEIAELLSDMIQKDGANSWPPNTNHAHTTWPTPLQPYKEIYLELAPLLPQATPSLDEEVNILRIENFRQRFRDLLRDRVDLVEVAKLFQATDAGCWIDFTRETYNAFYCCVAVSRHAYRWATIPIVKVAQREREVDLPIELVEPWIAMQRHFGCASDAGNNTSNVLLNFDRRGTYIHRINTGMELQVTCSEETFFRIFYDLEVFSVPVYYDMAQSIITFMRGDKAACAVHVANIASQMRLVLGTYMDNVHDKMIAHSVWLSKVQGFQAWGIGHYDKVTDKWETFDGLSGNQVLLFQALDAFLGIDQYLAPRDMERNLPKRQREVCYAFRKHSFRRSIGQADIHDKNIVEIVRSFEEILRRLRLFRAAHRTRSKAYLSQPAPERMPMTAGKSLLDPSLDASLAFLDGFMVRRLAQTV</sequence>
<dbReference type="Pfam" id="PF01323">
    <property type="entry name" value="DSBA"/>
    <property type="match status" value="1"/>
</dbReference>
<dbReference type="Gene3D" id="1.20.58.480">
    <property type="match status" value="1"/>
</dbReference>
<dbReference type="Pfam" id="PF01231">
    <property type="entry name" value="IDO"/>
    <property type="match status" value="1"/>
</dbReference>
<dbReference type="AlphaFoldDB" id="A0A8H7B142"/>
<comment type="similarity">
    <text evidence="1">Belongs to the indoleamine 2,3-dioxygenase family.</text>
</comment>
<keyword evidence="4" id="KW-0349">Heme</keyword>
<name>A0A8H7B142_9PLEO</name>
<dbReference type="SUPFAM" id="SSF140959">
    <property type="entry name" value="Indolic compounds 2,3-dioxygenase-like"/>
    <property type="match status" value="1"/>
</dbReference>
<evidence type="ECO:0000313" key="7">
    <source>
        <dbReference type="Proteomes" id="UP000596902"/>
    </source>
</evidence>
<dbReference type="InterPro" id="IPR036249">
    <property type="entry name" value="Thioredoxin-like_sf"/>
</dbReference>